<feature type="region of interest" description="Disordered" evidence="1">
    <location>
        <begin position="152"/>
        <end position="194"/>
    </location>
</feature>
<feature type="compositionally biased region" description="Basic and acidic residues" evidence="1">
    <location>
        <begin position="44"/>
        <end position="72"/>
    </location>
</feature>
<keyword evidence="3" id="KW-1185">Reference proteome</keyword>
<dbReference type="Proteomes" id="UP001219934">
    <property type="component" value="Unassembled WGS sequence"/>
</dbReference>
<feature type="region of interest" description="Disordered" evidence="1">
    <location>
        <begin position="34"/>
        <end position="80"/>
    </location>
</feature>
<comment type="caution">
    <text evidence="2">The sequence shown here is derived from an EMBL/GenBank/DDBJ whole genome shotgun (WGS) entry which is preliminary data.</text>
</comment>
<name>A0AAD6BI17_9TELE</name>
<evidence type="ECO:0000313" key="3">
    <source>
        <dbReference type="Proteomes" id="UP001219934"/>
    </source>
</evidence>
<reference evidence="2" key="1">
    <citation type="submission" date="2022-11" db="EMBL/GenBank/DDBJ databases">
        <title>Chromosome-level genome of Pogonophryne albipinna.</title>
        <authorList>
            <person name="Jo E."/>
        </authorList>
    </citation>
    <scope>NUCLEOTIDE SEQUENCE</scope>
    <source>
        <strain evidence="2">SGF0006</strain>
        <tissue evidence="2">Muscle</tissue>
    </source>
</reference>
<proteinExistence type="predicted"/>
<dbReference type="AlphaFoldDB" id="A0AAD6BI17"/>
<protein>
    <submittedName>
        <fullName evidence="2">Uncharacterized protein</fullName>
    </submittedName>
</protein>
<evidence type="ECO:0000256" key="1">
    <source>
        <dbReference type="SAM" id="MobiDB-lite"/>
    </source>
</evidence>
<sequence length="194" mass="21600">MEQPETTETAFDEYMAMDADEWLELDIYEHGETPVVGFNGKVDSSQHDSGPDSRGQKREELKKEKAEIDKPHQNTRRLPSIPLPDRYITIRRPPMNANRGLRDQRDSTNLLNKLIENGFCCSNSTPTAPQPTVWPSTAPQPTVWLSTAPQTTAWPSTAPQTTAWPSTAPQTTAWPSTAPQTTTWPSTAPQTTTP</sequence>
<organism evidence="2 3">
    <name type="scientific">Pogonophryne albipinna</name>
    <dbReference type="NCBI Taxonomy" id="1090488"/>
    <lineage>
        <taxon>Eukaryota</taxon>
        <taxon>Metazoa</taxon>
        <taxon>Chordata</taxon>
        <taxon>Craniata</taxon>
        <taxon>Vertebrata</taxon>
        <taxon>Euteleostomi</taxon>
        <taxon>Actinopterygii</taxon>
        <taxon>Neopterygii</taxon>
        <taxon>Teleostei</taxon>
        <taxon>Neoteleostei</taxon>
        <taxon>Acanthomorphata</taxon>
        <taxon>Eupercaria</taxon>
        <taxon>Perciformes</taxon>
        <taxon>Notothenioidei</taxon>
        <taxon>Pogonophryne</taxon>
    </lineage>
</organism>
<gene>
    <name evidence="2" type="ORF">JOQ06_005648</name>
</gene>
<dbReference type="EMBL" id="JAPTMU010000005">
    <property type="protein sequence ID" value="KAJ4943143.1"/>
    <property type="molecule type" value="Genomic_DNA"/>
</dbReference>
<accession>A0AAD6BI17</accession>
<evidence type="ECO:0000313" key="2">
    <source>
        <dbReference type="EMBL" id="KAJ4943143.1"/>
    </source>
</evidence>